<evidence type="ECO:0000313" key="2">
    <source>
        <dbReference type="Proteomes" id="UP000240653"/>
    </source>
</evidence>
<evidence type="ECO:0000313" key="1">
    <source>
        <dbReference type="EMBL" id="PSJ60337.1"/>
    </source>
</evidence>
<evidence type="ECO:0008006" key="3">
    <source>
        <dbReference type="Google" id="ProtNLM"/>
    </source>
</evidence>
<reference evidence="1 2" key="1">
    <citation type="submission" date="2018-03" db="EMBL/GenBank/DDBJ databases">
        <title>The draft genome of Mesorhizobium soli JCM 19897.</title>
        <authorList>
            <person name="Li L."/>
            <person name="Liu L."/>
            <person name="Liang L."/>
            <person name="Wang T."/>
            <person name="Zhang X."/>
        </authorList>
    </citation>
    <scope>NUCLEOTIDE SEQUENCE [LARGE SCALE GENOMIC DNA]</scope>
    <source>
        <strain evidence="1 2">JCM 19897</strain>
    </source>
</reference>
<name>A0A2P7SCU7_9HYPH</name>
<proteinExistence type="predicted"/>
<keyword evidence="2" id="KW-1185">Reference proteome</keyword>
<organism evidence="1 2">
    <name type="scientific">Pseudaminobacter soli</name>
    <name type="common">ex Li et al. 2025</name>
    <dbReference type="NCBI Taxonomy" id="1295366"/>
    <lineage>
        <taxon>Bacteria</taxon>
        <taxon>Pseudomonadati</taxon>
        <taxon>Pseudomonadota</taxon>
        <taxon>Alphaproteobacteria</taxon>
        <taxon>Hyphomicrobiales</taxon>
        <taxon>Phyllobacteriaceae</taxon>
        <taxon>Pseudaminobacter</taxon>
    </lineage>
</organism>
<dbReference type="Proteomes" id="UP000240653">
    <property type="component" value="Unassembled WGS sequence"/>
</dbReference>
<dbReference type="AlphaFoldDB" id="A0A2P7SCU7"/>
<accession>A0A2P7SCU7</accession>
<sequence length="569" mass="58620">MDNTPNLALPYLMPSQAQKHVTHNEALQMLDALVQLSVQDRDLAAPPSSVSAGERWIVASGATGAWAGQHGKIAVAQDGGWIFLSPGTGWLAWVADEAQLVAWDGGKWTTSVASPFQDTLFTLVNEADASKQAKFLLSGITAGQTRTYTLPNLTGALATIGNLSQTFSGATTFSGTFTASGTTVSFGTGTGASTVNLGTGATTSGNTKIVNIGTGGANGSTTNVNIGPTAATAAATVTFSGRVLEVLAASANVTALYAGIGGATADSYNRLSINSPAVLFNHAGASMQATLNKSASGNDAGFIFQTNWSSRALFGTLGDDNFTMKVSPDGSAFFTSLELVRTSGLTRVHNGLELVSQASDPGTPVNGQLWYNHTSGRFQGRKAGRTVTLGDDELPGIEADSGRYVCADTGVGTTPATVAGAANRISLYPFIPKFDFTADRIGANVTTAVASAQGKIVVYESDARGRPSGRITETGTLDFSTAGAKEATVSLAFRKGVQYWLGLRHSSTATVSAWQPDASPNLDLAAIGTTVNKTLQRTLAFATATPAAWGYVASEAASTSAPAIWMRVA</sequence>
<comment type="caution">
    <text evidence="1">The sequence shown here is derived from an EMBL/GenBank/DDBJ whole genome shotgun (WGS) entry which is preliminary data.</text>
</comment>
<dbReference type="OrthoDB" id="564699at2"/>
<dbReference type="RefSeq" id="WP_106724673.1">
    <property type="nucleotide sequence ID" value="NZ_PXYL01000006.1"/>
</dbReference>
<dbReference type="InterPro" id="IPR021251">
    <property type="entry name" value="DUF2793"/>
</dbReference>
<dbReference type="EMBL" id="PXYL01000006">
    <property type="protein sequence ID" value="PSJ60337.1"/>
    <property type="molecule type" value="Genomic_DNA"/>
</dbReference>
<gene>
    <name evidence="1" type="ORF">C7I85_14395</name>
</gene>
<protein>
    <recommendedName>
        <fullName evidence="3">DUF2793 domain-containing protein</fullName>
    </recommendedName>
</protein>
<dbReference type="Pfam" id="PF10983">
    <property type="entry name" value="DUF2793"/>
    <property type="match status" value="1"/>
</dbReference>